<reference evidence="1 2" key="1">
    <citation type="submission" date="2021-03" db="EMBL/GenBank/DDBJ databases">
        <title>Sequencing the genomes of 1000 actinobacteria strains.</title>
        <authorList>
            <person name="Klenk H.-P."/>
        </authorList>
    </citation>
    <scope>NUCLEOTIDE SEQUENCE [LARGE SCALE GENOMIC DNA]</scope>
    <source>
        <strain evidence="1 2">DSM 44580</strain>
    </source>
</reference>
<name>A0ABS5ALZ6_9PSEU</name>
<protein>
    <submittedName>
        <fullName evidence="1">Uncharacterized protein</fullName>
    </submittedName>
</protein>
<gene>
    <name evidence="1" type="ORF">JOF53_006464</name>
</gene>
<evidence type="ECO:0000313" key="2">
    <source>
        <dbReference type="Proteomes" id="UP001519363"/>
    </source>
</evidence>
<sequence length="60" mass="6798">MEVAAVWASDGAALVNKLVLSDSEAAFDPEAVRPHRLSWEFPLEHTAQPWEWHSGLEQQR</sequence>
<accession>A0ABS5ALZ6</accession>
<keyword evidence="2" id="KW-1185">Reference proteome</keyword>
<proteinExistence type="predicted"/>
<dbReference type="RefSeq" id="WP_086787983.1">
    <property type="nucleotide sequence ID" value="NZ_JAGIOO010000001.1"/>
</dbReference>
<comment type="caution">
    <text evidence="1">The sequence shown here is derived from an EMBL/GenBank/DDBJ whole genome shotgun (WGS) entry which is preliminary data.</text>
</comment>
<dbReference type="Proteomes" id="UP001519363">
    <property type="component" value="Unassembled WGS sequence"/>
</dbReference>
<organism evidence="1 2">
    <name type="scientific">Crossiella equi</name>
    <dbReference type="NCBI Taxonomy" id="130796"/>
    <lineage>
        <taxon>Bacteria</taxon>
        <taxon>Bacillati</taxon>
        <taxon>Actinomycetota</taxon>
        <taxon>Actinomycetes</taxon>
        <taxon>Pseudonocardiales</taxon>
        <taxon>Pseudonocardiaceae</taxon>
        <taxon>Crossiella</taxon>
    </lineage>
</organism>
<dbReference type="EMBL" id="JAGIOO010000001">
    <property type="protein sequence ID" value="MBP2477592.1"/>
    <property type="molecule type" value="Genomic_DNA"/>
</dbReference>
<evidence type="ECO:0000313" key="1">
    <source>
        <dbReference type="EMBL" id="MBP2477592.1"/>
    </source>
</evidence>